<dbReference type="SUPFAM" id="SSF52540">
    <property type="entry name" value="P-loop containing nucleoside triphosphate hydrolases"/>
    <property type="match status" value="1"/>
</dbReference>
<dbReference type="Proteomes" id="UP000007967">
    <property type="component" value="Chromosome"/>
</dbReference>
<dbReference type="AlphaFoldDB" id="D2PMG7"/>
<dbReference type="InterPro" id="IPR003593">
    <property type="entry name" value="AAA+_ATPase"/>
</dbReference>
<dbReference type="PANTHER" id="PTHR43776">
    <property type="entry name" value="TRANSPORT ATP-BINDING PROTEIN"/>
    <property type="match status" value="1"/>
</dbReference>
<comment type="similarity">
    <text evidence="1">Belongs to the ABC transporter superfamily.</text>
</comment>
<dbReference type="eggNOG" id="COG4608">
    <property type="taxonomic scope" value="Bacteria"/>
</dbReference>
<reference evidence="6 7" key="2">
    <citation type="journal article" date="2010" name="Stand. Genomic Sci.">
        <title>Complete genome sequence of Kribbella flavida type strain (IFO 14399).</title>
        <authorList>
            <person name="Pukall R."/>
            <person name="Lapidus A."/>
            <person name="Glavina Del Rio T."/>
            <person name="Copeland A."/>
            <person name="Tice H."/>
            <person name="Cheng J.-F."/>
            <person name="Lucas S."/>
            <person name="Chen F."/>
            <person name="Nolan M."/>
            <person name="LaButti K."/>
            <person name="Pati A."/>
            <person name="Ivanova N."/>
            <person name="Mavrommatis K."/>
            <person name="Mikhailova N."/>
            <person name="Pitluck S."/>
            <person name="Bruce D."/>
            <person name="Goodwin L."/>
            <person name="Land M."/>
            <person name="Hauser L."/>
            <person name="Chang Y.-J."/>
            <person name="Jeffries C.D."/>
            <person name="Chen A."/>
            <person name="Palaniappan K."/>
            <person name="Chain P."/>
            <person name="Rohde M."/>
            <person name="Goeker M."/>
            <person name="Bristow J."/>
            <person name="Eisen J.A."/>
            <person name="Markowitz V."/>
            <person name="Hugenholtz P."/>
            <person name="Kyrpides N.C."/>
            <person name="Klenk H.-P."/>
            <person name="Brettin T."/>
        </authorList>
    </citation>
    <scope>NUCLEOTIDE SEQUENCE [LARGE SCALE GENOMIC DNA]</scope>
    <source>
        <strain evidence="7">DSM 17836 / JCM 10339 / NBRC 14399</strain>
    </source>
</reference>
<keyword evidence="7" id="KW-1185">Reference proteome</keyword>
<dbReference type="CDD" id="cd03257">
    <property type="entry name" value="ABC_NikE_OppD_transporters"/>
    <property type="match status" value="1"/>
</dbReference>
<dbReference type="NCBIfam" id="TIGR01727">
    <property type="entry name" value="oligo_HPY"/>
    <property type="match status" value="1"/>
</dbReference>
<evidence type="ECO:0000313" key="7">
    <source>
        <dbReference type="Proteomes" id="UP000007967"/>
    </source>
</evidence>
<dbReference type="InterPro" id="IPR050319">
    <property type="entry name" value="ABC_transp_ATP-bind"/>
</dbReference>
<evidence type="ECO:0000256" key="4">
    <source>
        <dbReference type="ARBA" id="ARBA00022840"/>
    </source>
</evidence>
<sequence>MLQATDLSVEFASRGRRARAVDGVNLTVGAGEIVALVGESGCGKTTLARTLLGLERPAGGEVRYAGAPLSYRPRDLKAYRRKVQLVLQDPTGSLNPRQTVYEAVAEGPRIHGLPNEEEVVAEALSRAGLRPPERFFLRYPHELSGGQRQRVVIAGALALKPDVLIADEPVASLDASVRGEILALLLRLRDELGLSALVVTHDLGLAWNIADRVAVMYLGRIVESGPTEQVLQDPQHPYTQALLSVLPESQQKIVLTGEPPDPTRIPSGCRFHPRCQLVMAECSTTPLAVLPAVDDHQAACLLLKLGR</sequence>
<protein>
    <submittedName>
        <fullName evidence="6">Oligopeptide/dipeptide ABC transporter, ATPase subunit</fullName>
    </submittedName>
</protein>
<dbReference type="InterPro" id="IPR003439">
    <property type="entry name" value="ABC_transporter-like_ATP-bd"/>
</dbReference>
<dbReference type="Pfam" id="PF00005">
    <property type="entry name" value="ABC_tran"/>
    <property type="match status" value="1"/>
</dbReference>
<keyword evidence="2" id="KW-0813">Transport</keyword>
<dbReference type="FunFam" id="3.40.50.300:FF:000016">
    <property type="entry name" value="Oligopeptide ABC transporter ATP-binding component"/>
    <property type="match status" value="1"/>
</dbReference>
<dbReference type="GO" id="GO:0055085">
    <property type="term" value="P:transmembrane transport"/>
    <property type="evidence" value="ECO:0007669"/>
    <property type="project" value="UniProtKB-ARBA"/>
</dbReference>
<dbReference type="Pfam" id="PF08352">
    <property type="entry name" value="oligo_HPY"/>
    <property type="match status" value="1"/>
</dbReference>
<dbReference type="InterPro" id="IPR017871">
    <property type="entry name" value="ABC_transporter-like_CS"/>
</dbReference>
<accession>D2PMG7</accession>
<dbReference type="RefSeq" id="WP_012919267.1">
    <property type="nucleotide sequence ID" value="NC_013729.1"/>
</dbReference>
<dbReference type="OrthoDB" id="5357528at2"/>
<dbReference type="STRING" id="479435.Kfla_1616"/>
<evidence type="ECO:0000259" key="5">
    <source>
        <dbReference type="PROSITE" id="PS50893"/>
    </source>
</evidence>
<organism evidence="6 7">
    <name type="scientific">Kribbella flavida (strain DSM 17836 / JCM 10339 / NBRC 14399)</name>
    <dbReference type="NCBI Taxonomy" id="479435"/>
    <lineage>
        <taxon>Bacteria</taxon>
        <taxon>Bacillati</taxon>
        <taxon>Actinomycetota</taxon>
        <taxon>Actinomycetes</taxon>
        <taxon>Propionibacteriales</taxon>
        <taxon>Kribbellaceae</taxon>
        <taxon>Kribbella</taxon>
    </lineage>
</organism>
<dbReference type="PROSITE" id="PS00211">
    <property type="entry name" value="ABC_TRANSPORTER_1"/>
    <property type="match status" value="1"/>
</dbReference>
<dbReference type="SMART" id="SM00382">
    <property type="entry name" value="AAA"/>
    <property type="match status" value="1"/>
</dbReference>
<evidence type="ECO:0000313" key="6">
    <source>
        <dbReference type="EMBL" id="ADB30711.1"/>
    </source>
</evidence>
<evidence type="ECO:0000256" key="3">
    <source>
        <dbReference type="ARBA" id="ARBA00022741"/>
    </source>
</evidence>
<dbReference type="GO" id="GO:0016887">
    <property type="term" value="F:ATP hydrolysis activity"/>
    <property type="evidence" value="ECO:0007669"/>
    <property type="project" value="InterPro"/>
</dbReference>
<dbReference type="EMBL" id="CP001736">
    <property type="protein sequence ID" value="ADB30711.1"/>
    <property type="molecule type" value="Genomic_DNA"/>
</dbReference>
<dbReference type="PANTHER" id="PTHR43776:SF7">
    <property type="entry name" value="D,D-DIPEPTIDE TRANSPORT ATP-BINDING PROTEIN DDPF-RELATED"/>
    <property type="match status" value="1"/>
</dbReference>
<dbReference type="Gene3D" id="3.40.50.300">
    <property type="entry name" value="P-loop containing nucleotide triphosphate hydrolases"/>
    <property type="match status" value="1"/>
</dbReference>
<dbReference type="GO" id="GO:0015833">
    <property type="term" value="P:peptide transport"/>
    <property type="evidence" value="ECO:0007669"/>
    <property type="project" value="InterPro"/>
</dbReference>
<name>D2PMG7_KRIFD</name>
<gene>
    <name evidence="6" type="ordered locus">Kfla_1616</name>
</gene>
<evidence type="ECO:0000256" key="1">
    <source>
        <dbReference type="ARBA" id="ARBA00005417"/>
    </source>
</evidence>
<dbReference type="KEGG" id="kfl:Kfla_1616"/>
<keyword evidence="4" id="KW-0067">ATP-binding</keyword>
<reference evidence="7" key="1">
    <citation type="submission" date="2009-09" db="EMBL/GenBank/DDBJ databases">
        <title>The complete genome of Kribbella flavida DSM 17836.</title>
        <authorList>
            <consortium name="US DOE Joint Genome Institute (JGI-PGF)"/>
            <person name="Lucas S."/>
            <person name="Copeland A."/>
            <person name="Lapidus A."/>
            <person name="Glavina del Rio T."/>
            <person name="Dalin E."/>
            <person name="Tice H."/>
            <person name="Bruce D."/>
            <person name="Goodwin L."/>
            <person name="Pitluck S."/>
            <person name="Kyrpides N."/>
            <person name="Mavromatis K."/>
            <person name="Ivanova N."/>
            <person name="Saunders E."/>
            <person name="Brettin T."/>
            <person name="Detter J.C."/>
            <person name="Han C."/>
            <person name="Larimer F."/>
            <person name="Land M."/>
            <person name="Hauser L."/>
            <person name="Markowitz V."/>
            <person name="Cheng J.-F."/>
            <person name="Hugenholtz P."/>
            <person name="Woyke T."/>
            <person name="Wu D."/>
            <person name="Pukall R."/>
            <person name="Klenk H.-P."/>
            <person name="Eisen J.A."/>
        </authorList>
    </citation>
    <scope>NUCLEOTIDE SEQUENCE [LARGE SCALE GENOMIC DNA]</scope>
    <source>
        <strain evidence="7">DSM 17836 / JCM 10339 / NBRC 14399</strain>
    </source>
</reference>
<keyword evidence="3" id="KW-0547">Nucleotide-binding</keyword>
<dbReference type="GO" id="GO:0005524">
    <property type="term" value="F:ATP binding"/>
    <property type="evidence" value="ECO:0007669"/>
    <property type="project" value="UniProtKB-KW"/>
</dbReference>
<dbReference type="InterPro" id="IPR027417">
    <property type="entry name" value="P-loop_NTPase"/>
</dbReference>
<evidence type="ECO:0000256" key="2">
    <source>
        <dbReference type="ARBA" id="ARBA00022448"/>
    </source>
</evidence>
<dbReference type="InterPro" id="IPR013563">
    <property type="entry name" value="Oligopep_ABC_C"/>
</dbReference>
<dbReference type="HOGENOM" id="CLU_000604_1_23_11"/>
<proteinExistence type="inferred from homology"/>
<dbReference type="PROSITE" id="PS50893">
    <property type="entry name" value="ABC_TRANSPORTER_2"/>
    <property type="match status" value="1"/>
</dbReference>
<feature type="domain" description="ABC transporter" evidence="5">
    <location>
        <begin position="2"/>
        <end position="243"/>
    </location>
</feature>